<dbReference type="InterPro" id="IPR002847">
    <property type="entry name" value="F420-0_gamma-glut_ligase-dom"/>
</dbReference>
<gene>
    <name evidence="2" type="ORF">A3B50_03635</name>
</gene>
<proteinExistence type="predicted"/>
<name>A0A1F7J2L5_9BACT</name>
<dbReference type="EMBL" id="MGAQ01000024">
    <property type="protein sequence ID" value="OGK49851.1"/>
    <property type="molecule type" value="Genomic_DNA"/>
</dbReference>
<evidence type="ECO:0000313" key="3">
    <source>
        <dbReference type="Proteomes" id="UP000178558"/>
    </source>
</evidence>
<dbReference type="GO" id="GO:0052618">
    <property type="term" value="F:coenzyme F420-0:L-glutamate ligase activity"/>
    <property type="evidence" value="ECO:0007669"/>
    <property type="project" value="TreeGrafter"/>
</dbReference>
<dbReference type="SUPFAM" id="SSF144010">
    <property type="entry name" value="CofE-like"/>
    <property type="match status" value="1"/>
</dbReference>
<dbReference type="Gene3D" id="3.30.1330.100">
    <property type="entry name" value="CofE-like"/>
    <property type="match status" value="1"/>
</dbReference>
<dbReference type="PANTHER" id="PTHR47917:SF1">
    <property type="entry name" value="COENZYME F420:L-GLUTAMATE LIGASE"/>
    <property type="match status" value="1"/>
</dbReference>
<feature type="domain" description="Coenzyme F420:L-glutamate ligase-like" evidence="1">
    <location>
        <begin position="6"/>
        <end position="205"/>
    </location>
</feature>
<dbReference type="Pfam" id="PF01996">
    <property type="entry name" value="F420_ligase"/>
    <property type="match status" value="1"/>
</dbReference>
<dbReference type="AlphaFoldDB" id="A0A1F7J2L5"/>
<evidence type="ECO:0000259" key="1">
    <source>
        <dbReference type="Pfam" id="PF01996"/>
    </source>
</evidence>
<comment type="caution">
    <text evidence="2">The sequence shown here is derived from an EMBL/GenBank/DDBJ whole genome shotgun (WGS) entry which is preliminary data.</text>
</comment>
<evidence type="ECO:0000313" key="2">
    <source>
        <dbReference type="EMBL" id="OGK49851.1"/>
    </source>
</evidence>
<dbReference type="PANTHER" id="PTHR47917">
    <property type="match status" value="1"/>
</dbReference>
<dbReference type="Proteomes" id="UP000178558">
    <property type="component" value="Unassembled WGS sequence"/>
</dbReference>
<protein>
    <recommendedName>
        <fullName evidence="1">Coenzyme F420:L-glutamate ligase-like domain-containing protein</fullName>
    </recommendedName>
</protein>
<sequence length="246" mass="27759">MIVRPIRTHKITAKDKDIFKILDRYVTSFKNNSILAITSKIISICEGSIISTDYANKDKLITDNASHYLERGKSKYNVMLTITDDNLVPSAGIDESNGFGNYILRPKNPQKTANSIREYLRKRFKRKHVGVLITDSRTTPLRWGTTGMMIAHSGFEALNDFIGKPDLFGRKLIMTKVGIADGLSASAVLVMGEGNEQQPLVVIENTPFVKFQERNPTSKELRDLRIAIKDDLYAPILTKADWKKKK</sequence>
<accession>A0A1F7J2L5</accession>
<organism evidence="2 3">
    <name type="scientific">Candidatus Roizmanbacteria bacterium RIFCSPLOWO2_01_FULL_40_42</name>
    <dbReference type="NCBI Taxonomy" id="1802066"/>
    <lineage>
        <taxon>Bacteria</taxon>
        <taxon>Candidatus Roizmaniibacteriota</taxon>
    </lineage>
</organism>
<reference evidence="2 3" key="1">
    <citation type="journal article" date="2016" name="Nat. Commun.">
        <title>Thousands of microbial genomes shed light on interconnected biogeochemical processes in an aquifer system.</title>
        <authorList>
            <person name="Anantharaman K."/>
            <person name="Brown C.T."/>
            <person name="Hug L.A."/>
            <person name="Sharon I."/>
            <person name="Castelle C.J."/>
            <person name="Probst A.J."/>
            <person name="Thomas B.C."/>
            <person name="Singh A."/>
            <person name="Wilkins M.J."/>
            <person name="Karaoz U."/>
            <person name="Brodie E.L."/>
            <person name="Williams K.H."/>
            <person name="Hubbard S.S."/>
            <person name="Banfield J.F."/>
        </authorList>
    </citation>
    <scope>NUCLEOTIDE SEQUENCE [LARGE SCALE GENOMIC DNA]</scope>
</reference>